<accession>A0A9W7DKN3</accession>
<feature type="non-terminal residue" evidence="1">
    <location>
        <position position="1"/>
    </location>
</feature>
<gene>
    <name evidence="1" type="ORF">TrRE_jg1945</name>
</gene>
<dbReference type="EMBL" id="BRXZ01004343">
    <property type="protein sequence ID" value="GMH47044.1"/>
    <property type="molecule type" value="Genomic_DNA"/>
</dbReference>
<protein>
    <submittedName>
        <fullName evidence="1">Uncharacterized protein</fullName>
    </submittedName>
</protein>
<sequence length="123" mass="13865">AARGDGTPDFALARRDSKTSNEDVKRLLELIEEVGRPTEIGIAFTEAFERILANEYAPFWVDEDSVKLSVSFTVAFGNELTPRIDISHKIRSREMTRKEVEWARRCPGMQPYAGMLDVFQGAA</sequence>
<dbReference type="Proteomes" id="UP001165082">
    <property type="component" value="Unassembled WGS sequence"/>
</dbReference>
<dbReference type="OrthoDB" id="10267951at2759"/>
<evidence type="ECO:0000313" key="1">
    <source>
        <dbReference type="EMBL" id="GMH47044.1"/>
    </source>
</evidence>
<name>A0A9W7DKN3_9STRA</name>
<dbReference type="AlphaFoldDB" id="A0A9W7DKN3"/>
<keyword evidence="2" id="KW-1185">Reference proteome</keyword>
<comment type="caution">
    <text evidence="1">The sequence shown here is derived from an EMBL/GenBank/DDBJ whole genome shotgun (WGS) entry which is preliminary data.</text>
</comment>
<proteinExistence type="predicted"/>
<organism evidence="1 2">
    <name type="scientific">Triparma retinervis</name>
    <dbReference type="NCBI Taxonomy" id="2557542"/>
    <lineage>
        <taxon>Eukaryota</taxon>
        <taxon>Sar</taxon>
        <taxon>Stramenopiles</taxon>
        <taxon>Ochrophyta</taxon>
        <taxon>Bolidophyceae</taxon>
        <taxon>Parmales</taxon>
        <taxon>Triparmaceae</taxon>
        <taxon>Triparma</taxon>
    </lineage>
</organism>
<reference evidence="1" key="1">
    <citation type="submission" date="2022-07" db="EMBL/GenBank/DDBJ databases">
        <title>Genome analysis of Parmales, a sister group of diatoms, reveals the evolutionary specialization of diatoms from phago-mixotrophs to photoautotrophs.</title>
        <authorList>
            <person name="Ban H."/>
            <person name="Sato S."/>
            <person name="Yoshikawa S."/>
            <person name="Kazumasa Y."/>
            <person name="Nakamura Y."/>
            <person name="Ichinomiya M."/>
            <person name="Saitoh K."/>
            <person name="Sato N."/>
            <person name="Blanc-Mathieu R."/>
            <person name="Endo H."/>
            <person name="Kuwata A."/>
            <person name="Ogata H."/>
        </authorList>
    </citation>
    <scope>NUCLEOTIDE SEQUENCE</scope>
</reference>
<evidence type="ECO:0000313" key="2">
    <source>
        <dbReference type="Proteomes" id="UP001165082"/>
    </source>
</evidence>